<evidence type="ECO:0000313" key="1">
    <source>
        <dbReference type="EMBL" id="JAE03843.1"/>
    </source>
</evidence>
<protein>
    <submittedName>
        <fullName evidence="1">Uncharacterized protein</fullName>
    </submittedName>
</protein>
<proteinExistence type="predicted"/>
<sequence length="14" mass="1554">MVLSLNFSFVNGLI</sequence>
<reference evidence="1" key="1">
    <citation type="submission" date="2014-09" db="EMBL/GenBank/DDBJ databases">
        <authorList>
            <person name="Magalhaes I.L.F."/>
            <person name="Oliveira U."/>
            <person name="Santos F.R."/>
            <person name="Vidigal T.H.D.A."/>
            <person name="Brescovit A.D."/>
            <person name="Santos A.J."/>
        </authorList>
    </citation>
    <scope>NUCLEOTIDE SEQUENCE</scope>
    <source>
        <tissue evidence="1">Shoot tissue taken approximately 20 cm above the soil surface</tissue>
    </source>
</reference>
<name>A0A0A9F6D3_ARUDO</name>
<organism evidence="1">
    <name type="scientific">Arundo donax</name>
    <name type="common">Giant reed</name>
    <name type="synonym">Donax arundinaceus</name>
    <dbReference type="NCBI Taxonomy" id="35708"/>
    <lineage>
        <taxon>Eukaryota</taxon>
        <taxon>Viridiplantae</taxon>
        <taxon>Streptophyta</taxon>
        <taxon>Embryophyta</taxon>
        <taxon>Tracheophyta</taxon>
        <taxon>Spermatophyta</taxon>
        <taxon>Magnoliopsida</taxon>
        <taxon>Liliopsida</taxon>
        <taxon>Poales</taxon>
        <taxon>Poaceae</taxon>
        <taxon>PACMAD clade</taxon>
        <taxon>Arundinoideae</taxon>
        <taxon>Arundineae</taxon>
        <taxon>Arundo</taxon>
    </lineage>
</organism>
<dbReference type="EMBL" id="GBRH01194053">
    <property type="protein sequence ID" value="JAE03843.1"/>
    <property type="molecule type" value="Transcribed_RNA"/>
</dbReference>
<reference evidence="1" key="2">
    <citation type="journal article" date="2015" name="Data Brief">
        <title>Shoot transcriptome of the giant reed, Arundo donax.</title>
        <authorList>
            <person name="Barrero R.A."/>
            <person name="Guerrero F.D."/>
            <person name="Moolhuijzen P."/>
            <person name="Goolsby J.A."/>
            <person name="Tidwell J."/>
            <person name="Bellgard S.E."/>
            <person name="Bellgard M.I."/>
        </authorList>
    </citation>
    <scope>NUCLEOTIDE SEQUENCE</scope>
    <source>
        <tissue evidence="1">Shoot tissue taken approximately 20 cm above the soil surface</tissue>
    </source>
</reference>
<accession>A0A0A9F6D3</accession>